<reference evidence="3" key="1">
    <citation type="submission" date="2016-11" db="EMBL/GenBank/DDBJ databases">
        <authorList>
            <person name="Varghese N."/>
            <person name="Submissions S."/>
        </authorList>
    </citation>
    <scope>NUCLEOTIDE SEQUENCE [LARGE SCALE GENOMIC DNA]</scope>
    <source>
        <strain evidence="3">CGMCC 1.6496</strain>
    </source>
</reference>
<dbReference type="SUPFAM" id="SSF54637">
    <property type="entry name" value="Thioesterase/thiol ester dehydrase-isomerase"/>
    <property type="match status" value="1"/>
</dbReference>
<sequence>MKGLIGKRRPLGKSLYDIKIGDTCSRTTRMNDRDLLLYLGLTDDANPLYLQHDYASLTPYKQPIVPSVMLYGMVSSLVSMELPGPGSHIVHHEMVFPRAVYHNSEVDISLEVIAIDESNQRLAMNVVAKDEEGEVVLNGKLYVTPAHKPNTLTAQSLENFF</sequence>
<dbReference type="Proteomes" id="UP000184079">
    <property type="component" value="Unassembled WGS sequence"/>
</dbReference>
<accession>A0A1M5V2Q3</accession>
<gene>
    <name evidence="2" type="ORF">SAMN05421807_11177</name>
</gene>
<organism evidence="2 3">
    <name type="scientific">Virgibacillus chiguensis</name>
    <dbReference type="NCBI Taxonomy" id="411959"/>
    <lineage>
        <taxon>Bacteria</taxon>
        <taxon>Bacillati</taxon>
        <taxon>Bacillota</taxon>
        <taxon>Bacilli</taxon>
        <taxon>Bacillales</taxon>
        <taxon>Bacillaceae</taxon>
        <taxon>Virgibacillus</taxon>
    </lineage>
</organism>
<feature type="domain" description="MaoC-like" evidence="1">
    <location>
        <begin position="29"/>
        <end position="125"/>
    </location>
</feature>
<evidence type="ECO:0000313" key="3">
    <source>
        <dbReference type="Proteomes" id="UP000184079"/>
    </source>
</evidence>
<evidence type="ECO:0000313" key="2">
    <source>
        <dbReference type="EMBL" id="SHH69440.1"/>
    </source>
</evidence>
<dbReference type="AlphaFoldDB" id="A0A1M5V2Q3"/>
<protein>
    <submittedName>
        <fullName evidence="2">Acyl dehydratase</fullName>
    </submittedName>
</protein>
<dbReference type="PANTHER" id="PTHR43664">
    <property type="entry name" value="MONOAMINE OXIDASE-RELATED"/>
    <property type="match status" value="1"/>
</dbReference>
<proteinExistence type="predicted"/>
<dbReference type="Gene3D" id="3.10.129.10">
    <property type="entry name" value="Hotdog Thioesterase"/>
    <property type="match status" value="1"/>
</dbReference>
<dbReference type="PANTHER" id="PTHR43664:SF1">
    <property type="entry name" value="BETA-METHYLMALYL-COA DEHYDRATASE"/>
    <property type="match status" value="1"/>
</dbReference>
<dbReference type="InterPro" id="IPR052342">
    <property type="entry name" value="MCH/BMMD"/>
</dbReference>
<dbReference type="EMBL" id="FQXD01000011">
    <property type="protein sequence ID" value="SHH69440.1"/>
    <property type="molecule type" value="Genomic_DNA"/>
</dbReference>
<evidence type="ECO:0000259" key="1">
    <source>
        <dbReference type="Pfam" id="PF01575"/>
    </source>
</evidence>
<name>A0A1M5V2Q3_9BACI</name>
<keyword evidence="3" id="KW-1185">Reference proteome</keyword>
<dbReference type="Pfam" id="PF01575">
    <property type="entry name" value="MaoC_dehydratas"/>
    <property type="match status" value="1"/>
</dbReference>
<dbReference type="RefSeq" id="WP_073010299.1">
    <property type="nucleotide sequence ID" value="NZ_FQXD01000011.1"/>
</dbReference>
<dbReference type="InterPro" id="IPR002539">
    <property type="entry name" value="MaoC-like_dom"/>
</dbReference>
<dbReference type="InterPro" id="IPR029069">
    <property type="entry name" value="HotDog_dom_sf"/>
</dbReference>